<sequence length="119" mass="13470">MTIDSLKQLMNSYQTAYAPDIAPMEQERLIRQSVSDDVVFSTPMAEGQGLANLLKHVAQFQKKNPGRYFKSNELLAHHGQLLSEWTMYNKDGSEFSSGHTHAHFNEEGRLTHLAGFFKA</sequence>
<evidence type="ECO:0000313" key="2">
    <source>
        <dbReference type="EMBL" id="MBB5343888.1"/>
    </source>
</evidence>
<dbReference type="InterPro" id="IPR037401">
    <property type="entry name" value="SnoaL-like"/>
</dbReference>
<dbReference type="Proteomes" id="UP000569092">
    <property type="component" value="Unassembled WGS sequence"/>
</dbReference>
<proteinExistence type="predicted"/>
<name>A0A7W8J7C3_9BACT</name>
<dbReference type="Pfam" id="PF12680">
    <property type="entry name" value="SnoaL_2"/>
    <property type="match status" value="1"/>
</dbReference>
<accession>A0A7W8J7C3</accession>
<dbReference type="InterPro" id="IPR032710">
    <property type="entry name" value="NTF2-like_dom_sf"/>
</dbReference>
<dbReference type="EMBL" id="JACHDZ010000002">
    <property type="protein sequence ID" value="MBB5343888.1"/>
    <property type="molecule type" value="Genomic_DNA"/>
</dbReference>
<dbReference type="Gene3D" id="3.10.450.50">
    <property type="match status" value="1"/>
</dbReference>
<feature type="domain" description="SnoaL-like" evidence="1">
    <location>
        <begin position="31"/>
        <end position="112"/>
    </location>
</feature>
<gene>
    <name evidence="2" type="ORF">HDF10_001863</name>
</gene>
<protein>
    <recommendedName>
        <fullName evidence="1">SnoaL-like domain-containing protein</fullName>
    </recommendedName>
</protein>
<comment type="caution">
    <text evidence="2">The sequence shown here is derived from an EMBL/GenBank/DDBJ whole genome shotgun (WGS) entry which is preliminary data.</text>
</comment>
<evidence type="ECO:0000313" key="3">
    <source>
        <dbReference type="Proteomes" id="UP000569092"/>
    </source>
</evidence>
<dbReference type="SUPFAM" id="SSF54427">
    <property type="entry name" value="NTF2-like"/>
    <property type="match status" value="1"/>
</dbReference>
<organism evidence="2 3">
    <name type="scientific">Tunturiibacter lichenicola</name>
    <dbReference type="NCBI Taxonomy" id="2051959"/>
    <lineage>
        <taxon>Bacteria</taxon>
        <taxon>Pseudomonadati</taxon>
        <taxon>Acidobacteriota</taxon>
        <taxon>Terriglobia</taxon>
        <taxon>Terriglobales</taxon>
        <taxon>Acidobacteriaceae</taxon>
        <taxon>Tunturiibacter</taxon>
    </lineage>
</organism>
<evidence type="ECO:0000259" key="1">
    <source>
        <dbReference type="Pfam" id="PF12680"/>
    </source>
</evidence>
<reference evidence="2 3" key="1">
    <citation type="submission" date="2020-08" db="EMBL/GenBank/DDBJ databases">
        <title>Genomic Encyclopedia of Type Strains, Phase IV (KMG-V): Genome sequencing to study the core and pangenomes of soil and plant-associated prokaryotes.</title>
        <authorList>
            <person name="Whitman W."/>
        </authorList>
    </citation>
    <scope>NUCLEOTIDE SEQUENCE [LARGE SCALE GENOMIC DNA]</scope>
    <source>
        <strain evidence="2 3">M8US30</strain>
    </source>
</reference>
<dbReference type="AlphaFoldDB" id="A0A7W8J7C3"/>